<name>A0A5N6C5P2_9ACTN</name>
<evidence type="ECO:0000259" key="2">
    <source>
        <dbReference type="SMART" id="SM01043"/>
    </source>
</evidence>
<dbReference type="InterPro" id="IPR041664">
    <property type="entry name" value="AAA_16"/>
</dbReference>
<dbReference type="InterPro" id="IPR036388">
    <property type="entry name" value="WH-like_DNA-bd_sf"/>
</dbReference>
<dbReference type="InterPro" id="IPR005158">
    <property type="entry name" value="BTAD"/>
</dbReference>
<protein>
    <submittedName>
        <fullName evidence="3">AAA family ATPase</fullName>
    </submittedName>
</protein>
<proteinExistence type="predicted"/>
<comment type="caution">
    <text evidence="3">The sequence shown here is derived from an EMBL/GenBank/DDBJ whole genome shotgun (WGS) entry which is preliminary data.</text>
</comment>
<dbReference type="Pfam" id="PF03704">
    <property type="entry name" value="BTAD"/>
    <property type="match status" value="1"/>
</dbReference>
<keyword evidence="4" id="KW-1185">Reference proteome</keyword>
<dbReference type="Gene3D" id="1.10.10.10">
    <property type="entry name" value="Winged helix-like DNA-binding domain superfamily/Winged helix DNA-binding domain"/>
    <property type="match status" value="1"/>
</dbReference>
<dbReference type="InterPro" id="IPR027417">
    <property type="entry name" value="P-loop_NTPase"/>
</dbReference>
<dbReference type="PANTHER" id="PTHR47691:SF3">
    <property type="entry name" value="HTH-TYPE TRANSCRIPTIONAL REGULATOR RV0890C-RELATED"/>
    <property type="match status" value="1"/>
</dbReference>
<dbReference type="InterPro" id="IPR011990">
    <property type="entry name" value="TPR-like_helical_dom_sf"/>
</dbReference>
<evidence type="ECO:0000256" key="1">
    <source>
        <dbReference type="SAM" id="MobiDB-lite"/>
    </source>
</evidence>
<feature type="domain" description="Bacterial transcriptional activator" evidence="2">
    <location>
        <begin position="113"/>
        <end position="244"/>
    </location>
</feature>
<gene>
    <name evidence="3" type="ORF">FH610_000220</name>
</gene>
<dbReference type="Proteomes" id="UP000313066">
    <property type="component" value="Unassembled WGS sequence"/>
</dbReference>
<dbReference type="Gene3D" id="1.25.40.10">
    <property type="entry name" value="Tetratricopeptide repeat domain"/>
    <property type="match status" value="1"/>
</dbReference>
<evidence type="ECO:0000313" key="4">
    <source>
        <dbReference type="Proteomes" id="UP000313066"/>
    </source>
</evidence>
<dbReference type="SUPFAM" id="SSF52540">
    <property type="entry name" value="P-loop containing nucleoside triphosphate hydrolases"/>
    <property type="match status" value="1"/>
</dbReference>
<feature type="region of interest" description="Disordered" evidence="1">
    <location>
        <begin position="245"/>
        <end position="272"/>
    </location>
</feature>
<accession>A0A5N6C5P2</accession>
<sequence>MYHRATRTGSWRRGSRMDELHVRVLKTSSLTAGDGSAVPVRSAKARAVLFYLAVEGTPQTRPALAGLLWGDRAEANARGSLRLALMELRRAAGGHLVIDRTHVAFDRDRPYSLDWEDLVGNGSVPADYRGGFLDDLVVADAPAFDDWVAGRRRQAGHVAAQTLGERARAARDRGDRDGAVRLARQVLAIDGLDENAHRLIIEVMWATGNRAGALAQYEACRRNLDRELGVSPDPRTQALRQRITLGGPGAHPVRGAGVAVPPREVPAGGTATRRLPRPLTRLIGRDAEVEKVCAKLRDREVRLLTLTGPGGVGKTRLAIAVAERLDGEVLFVSFAGVRSHDTAAETTGSEAGRPAGSTVDSEVDLVATTLAEAAGVDLTPPRPARDLLLAAVRRRNLVLVLDNLEHLPTVAPLAGAILSAAPAVRILATSRRRMGICAEHVHEVPALCGASARALLLERAKALVPDISPDTHALDRVCRAVGGLPLAVELAATLTRAMTCEEIAEHLNPAGRASRAAHAPADLLVHPQPAAATRHASMKQVFDTSWRLLTAVEQRVLAAVSVFAGGFTLAAGIEVADTTAVVVARLTDHSLVRRDHDGRYRVHELVRQYAVARLADESPRARHAAWYARFLRDRAARLRDHADTSVLHEIEPEIDDIRQAWRHALHRLADDDRAAFAESYWTLCLRRHCYAEALSVASDMIATVRPGHRAASARWHRLAGTAHFQFERGAESLTAFRRALAVADRPLPSSWAGKASAVAGGLARQAIRHTTPLSGRARKGPARELAAEAAHTLSVLGELAYHRQEQDTLLLSVVRHLDAAERAGGSVERAEAYANFAVVAALAGSEAMARHYGRLADEEIAKVPDPVAVSRARLARGLRLIAEGRFATAQRVLTLARRHPADPRLAEHCLGLLADLEIHRGRYAAAAPMMAAVAEASVARMGETLSGYWGLTGQAEALLRLADREPADVGVVLKAAEEATMALPALGEDHFARAGAKIPAIQRLRLGVAQARFHLLGDDAPTARLALDDALRTADRPDMPLRGTLEAWAGLAEVFWALEADDPAVRRALRHMSRLARRTPSAAARMGWAAALSHQVTGQRLRARRVAVRALATARRLGIAFDEARSLEVLGETEEAARIHACLGTAPLTRPR</sequence>
<dbReference type="Gene3D" id="3.40.50.300">
    <property type="entry name" value="P-loop containing nucleotide triphosphate hydrolases"/>
    <property type="match status" value="1"/>
</dbReference>
<dbReference type="PRINTS" id="PR00364">
    <property type="entry name" value="DISEASERSIST"/>
</dbReference>
<dbReference type="SMART" id="SM01043">
    <property type="entry name" value="BTAD"/>
    <property type="match status" value="1"/>
</dbReference>
<dbReference type="AlphaFoldDB" id="A0A5N6C5P2"/>
<dbReference type="PANTHER" id="PTHR47691">
    <property type="entry name" value="REGULATOR-RELATED"/>
    <property type="match status" value="1"/>
</dbReference>
<organism evidence="3 4">
    <name type="scientific">Microbispora catharanthi</name>
    <dbReference type="NCBI Taxonomy" id="1712871"/>
    <lineage>
        <taxon>Bacteria</taxon>
        <taxon>Bacillati</taxon>
        <taxon>Actinomycetota</taxon>
        <taxon>Actinomycetes</taxon>
        <taxon>Streptosporangiales</taxon>
        <taxon>Streptosporangiaceae</taxon>
        <taxon>Microbispora</taxon>
    </lineage>
</organism>
<reference evidence="3 4" key="1">
    <citation type="submission" date="2019-10" db="EMBL/GenBank/DDBJ databases">
        <title>Nonomuraea sp. nov., isolated from Phyllanthus amarus.</title>
        <authorList>
            <person name="Klykleung N."/>
            <person name="Tanasupawat S."/>
        </authorList>
    </citation>
    <scope>NUCLEOTIDE SEQUENCE [LARGE SCALE GENOMIC DNA]</scope>
    <source>
        <strain evidence="3 4">CR1-09</strain>
    </source>
</reference>
<dbReference type="EMBL" id="VDMA02000001">
    <property type="protein sequence ID" value="KAB8187643.1"/>
    <property type="molecule type" value="Genomic_DNA"/>
</dbReference>
<evidence type="ECO:0000313" key="3">
    <source>
        <dbReference type="EMBL" id="KAB8187643.1"/>
    </source>
</evidence>
<dbReference type="Pfam" id="PF13191">
    <property type="entry name" value="AAA_16"/>
    <property type="match status" value="1"/>
</dbReference>
<dbReference type="SUPFAM" id="SSF48452">
    <property type="entry name" value="TPR-like"/>
    <property type="match status" value="1"/>
</dbReference>